<dbReference type="KEGG" id="bdw:94338257"/>
<feature type="compositionally biased region" description="Basic and acidic residues" evidence="1">
    <location>
        <begin position="368"/>
        <end position="378"/>
    </location>
</feature>
<evidence type="ECO:0000313" key="3">
    <source>
        <dbReference type="EMBL" id="KAK2194564.1"/>
    </source>
</evidence>
<accession>A0AAD9PGS7</accession>
<feature type="compositionally biased region" description="Basic and acidic residues" evidence="1">
    <location>
        <begin position="347"/>
        <end position="359"/>
    </location>
</feature>
<evidence type="ECO:0000256" key="1">
    <source>
        <dbReference type="SAM" id="MobiDB-lite"/>
    </source>
</evidence>
<organism evidence="3 4">
    <name type="scientific">Babesia duncani</name>
    <dbReference type="NCBI Taxonomy" id="323732"/>
    <lineage>
        <taxon>Eukaryota</taxon>
        <taxon>Sar</taxon>
        <taxon>Alveolata</taxon>
        <taxon>Apicomplexa</taxon>
        <taxon>Aconoidasida</taxon>
        <taxon>Piroplasmida</taxon>
        <taxon>Babesiidae</taxon>
        <taxon>Babesia</taxon>
    </lineage>
</organism>
<keyword evidence="2" id="KW-1133">Transmembrane helix</keyword>
<keyword evidence="2" id="KW-0812">Transmembrane</keyword>
<dbReference type="AlphaFoldDB" id="A0AAD9PGS7"/>
<keyword evidence="4" id="KW-1185">Reference proteome</keyword>
<feature type="compositionally biased region" description="Basic and acidic residues" evidence="1">
    <location>
        <begin position="431"/>
        <end position="461"/>
    </location>
</feature>
<reference evidence="3" key="1">
    <citation type="journal article" date="2023" name="Nat. Microbiol.">
        <title>Babesia duncani multi-omics identifies virulence factors and drug targets.</title>
        <authorList>
            <person name="Singh P."/>
            <person name="Lonardi S."/>
            <person name="Liang Q."/>
            <person name="Vydyam P."/>
            <person name="Khabirova E."/>
            <person name="Fang T."/>
            <person name="Gihaz S."/>
            <person name="Thekkiniath J."/>
            <person name="Munshi M."/>
            <person name="Abel S."/>
            <person name="Ciampossin L."/>
            <person name="Batugedara G."/>
            <person name="Gupta M."/>
            <person name="Lu X.M."/>
            <person name="Lenz T."/>
            <person name="Chakravarty S."/>
            <person name="Cornillot E."/>
            <person name="Hu Y."/>
            <person name="Ma W."/>
            <person name="Gonzalez L.M."/>
            <person name="Sanchez S."/>
            <person name="Estrada K."/>
            <person name="Sanchez-Flores A."/>
            <person name="Montero E."/>
            <person name="Harb O.S."/>
            <person name="Le Roch K.G."/>
            <person name="Mamoun C.B."/>
        </authorList>
    </citation>
    <scope>NUCLEOTIDE SEQUENCE</scope>
    <source>
        <strain evidence="3">WA1</strain>
    </source>
</reference>
<evidence type="ECO:0000256" key="2">
    <source>
        <dbReference type="SAM" id="Phobius"/>
    </source>
</evidence>
<evidence type="ECO:0000313" key="4">
    <source>
        <dbReference type="Proteomes" id="UP001214638"/>
    </source>
</evidence>
<feature type="compositionally biased region" description="Low complexity" evidence="1">
    <location>
        <begin position="506"/>
        <end position="519"/>
    </location>
</feature>
<feature type="region of interest" description="Disordered" evidence="1">
    <location>
        <begin position="35"/>
        <end position="56"/>
    </location>
</feature>
<gene>
    <name evidence="3" type="ORF">BdWA1_003962</name>
</gene>
<feature type="compositionally biased region" description="Polar residues" evidence="1">
    <location>
        <begin position="488"/>
        <end position="502"/>
    </location>
</feature>
<keyword evidence="2" id="KW-0472">Membrane</keyword>
<name>A0AAD9PGS7_9APIC</name>
<feature type="compositionally biased region" description="Polar residues" evidence="1">
    <location>
        <begin position="418"/>
        <end position="429"/>
    </location>
</feature>
<feature type="region of interest" description="Disordered" evidence="1">
    <location>
        <begin position="327"/>
        <end position="533"/>
    </location>
</feature>
<feature type="transmembrane region" description="Helical" evidence="2">
    <location>
        <begin position="7"/>
        <end position="28"/>
    </location>
</feature>
<dbReference type="Proteomes" id="UP001214638">
    <property type="component" value="Unassembled WGS sequence"/>
</dbReference>
<comment type="caution">
    <text evidence="3">The sequence shown here is derived from an EMBL/GenBank/DDBJ whole genome shotgun (WGS) entry which is preliminary data.</text>
</comment>
<sequence>MARTQNPILLAVLLLAIAAAIVGVVYIVPRGDNGSHPSEGGRNDDGLGNNNGLPVIDGAQSELRAEELEAEEVEVAEQLSYCGQVAKPDPYDPRDGGFRKSLDAVCSFLALAKPVDDTPSTPTEIVNTKFGTDAVTFSNLVKDQVPHFNKLREQYNKLISETPAELKVWDPENFDMYLAALPGHITTIMKAFDEFKGVGVWSKAAETVATVDAEIANTYKAMREKLIELFDMAVKHSLFFDPARTNNLRKSLVWLATFYEHSPDSSNFNQWATNFESWVVPHFSNTTLSGSDETALNAFKEFVNETSLITQHAGTNAETSVEASEAAVAAVSDSAGPPTEGLISTEHPNETDGREKVTQDADATINPRESEKLPEAKSPEVSSEAQISDKPATEGGTKQVGKALPSPDGTDTHASGRGSASRQETTTEVATPKKEDTGEQESEEKKKTDEIATLPEKKEPGVSEQRQSTINLDTDAALPTKATIADETASSPSGTNPSTQSHPAKESSPSTPVSKESSPAAPTAAVEDSTEVTQKKVRQFLRNTFEQIKDVLAEANEIFDTQNTVFNPHVARINTLAPKTLEMLIESLEAMKKIAPKSYAARHVVPAKTVTPAAGTGSESEAKQVASTSKKDELAEMNDEVETLQLIAHLNKTYRMNKPSSVYYKKAPAVKRFKQKAFVLLDNLNALKPVLVLYRKEHFY</sequence>
<dbReference type="GeneID" id="94338257"/>
<dbReference type="EMBL" id="JALLKP010000085">
    <property type="protein sequence ID" value="KAK2194564.1"/>
    <property type="molecule type" value="Genomic_DNA"/>
</dbReference>
<dbReference type="RefSeq" id="XP_067801409.1">
    <property type="nucleotide sequence ID" value="XM_067948967.1"/>
</dbReference>
<proteinExistence type="predicted"/>
<protein>
    <submittedName>
        <fullName evidence="3">Uncharacterized protein</fullName>
    </submittedName>
</protein>